<gene>
    <name evidence="1" type="ORF">LARSCL_LOCUS6116</name>
</gene>
<evidence type="ECO:0000313" key="1">
    <source>
        <dbReference type="EMBL" id="CAL1271956.1"/>
    </source>
</evidence>
<accession>A0AAV1ZJS6</accession>
<sequence length="62" mass="7529">MMKKSEIISKLKQRVTFKRIFDDVRDNNDIELQRIHLLTRKDLHNLTRDCHSLNYTMMMPPV</sequence>
<dbReference type="AlphaFoldDB" id="A0AAV1ZJS6"/>
<comment type="caution">
    <text evidence="1">The sequence shown here is derived from an EMBL/GenBank/DDBJ whole genome shotgun (WGS) entry which is preliminary data.</text>
</comment>
<keyword evidence="2" id="KW-1185">Reference proteome</keyword>
<proteinExistence type="predicted"/>
<organism evidence="1 2">
    <name type="scientific">Larinioides sclopetarius</name>
    <dbReference type="NCBI Taxonomy" id="280406"/>
    <lineage>
        <taxon>Eukaryota</taxon>
        <taxon>Metazoa</taxon>
        <taxon>Ecdysozoa</taxon>
        <taxon>Arthropoda</taxon>
        <taxon>Chelicerata</taxon>
        <taxon>Arachnida</taxon>
        <taxon>Araneae</taxon>
        <taxon>Araneomorphae</taxon>
        <taxon>Entelegynae</taxon>
        <taxon>Araneoidea</taxon>
        <taxon>Araneidae</taxon>
        <taxon>Larinioides</taxon>
    </lineage>
</organism>
<name>A0AAV1ZJS6_9ARAC</name>
<reference evidence="1 2" key="1">
    <citation type="submission" date="2024-04" db="EMBL/GenBank/DDBJ databases">
        <authorList>
            <person name="Rising A."/>
            <person name="Reimegard J."/>
            <person name="Sonavane S."/>
            <person name="Akerstrom W."/>
            <person name="Nylinder S."/>
            <person name="Hedman E."/>
            <person name="Kallberg Y."/>
        </authorList>
    </citation>
    <scope>NUCLEOTIDE SEQUENCE [LARGE SCALE GENOMIC DNA]</scope>
</reference>
<evidence type="ECO:0000313" key="2">
    <source>
        <dbReference type="Proteomes" id="UP001497382"/>
    </source>
</evidence>
<dbReference type="Proteomes" id="UP001497382">
    <property type="component" value="Unassembled WGS sequence"/>
</dbReference>
<dbReference type="EMBL" id="CAXIEN010000057">
    <property type="protein sequence ID" value="CAL1271956.1"/>
    <property type="molecule type" value="Genomic_DNA"/>
</dbReference>
<protein>
    <submittedName>
        <fullName evidence="1">Uncharacterized protein</fullName>
    </submittedName>
</protein>